<keyword evidence="7" id="KW-0965">Cell junction</keyword>
<evidence type="ECO:0000313" key="15">
    <source>
        <dbReference type="WBParaSite" id="L893_g1855.t2"/>
    </source>
</evidence>
<evidence type="ECO:0000256" key="7">
    <source>
        <dbReference type="ARBA" id="ARBA00022949"/>
    </source>
</evidence>
<keyword evidence="9 12" id="KW-0406">Ion transport</keyword>
<comment type="function">
    <text evidence="12">Structural component of the gap junctions.</text>
</comment>
<evidence type="ECO:0000256" key="5">
    <source>
        <dbReference type="ARBA" id="ARBA00022692"/>
    </source>
</evidence>
<dbReference type="PROSITE" id="PS51013">
    <property type="entry name" value="PANNEXIN"/>
    <property type="match status" value="1"/>
</dbReference>
<comment type="subcellular location">
    <subcellularLocation>
        <location evidence="1">Cell junction</location>
        <location evidence="1">Gap junction</location>
    </subcellularLocation>
    <subcellularLocation>
        <location evidence="2 12">Cell membrane</location>
        <topology evidence="2 12">Multi-pass membrane protein</topology>
    </subcellularLocation>
</comment>
<proteinExistence type="inferred from homology"/>
<dbReference type="PANTHER" id="PTHR11893:SF14">
    <property type="entry name" value="INNEXIN-10"/>
    <property type="match status" value="1"/>
</dbReference>
<keyword evidence="5 12" id="KW-0812">Transmembrane</keyword>
<evidence type="ECO:0000256" key="3">
    <source>
        <dbReference type="ARBA" id="ARBA00022448"/>
    </source>
</evidence>
<feature type="transmembrane region" description="Helical" evidence="12">
    <location>
        <begin position="103"/>
        <end position="125"/>
    </location>
</feature>
<sequence length="497" mass="57114">MNVLHAVVNYGPFAFGDPLALSDCVYFLNTYVTSNSLVVLAFITSYKQFTHPIECLVPNSIPFDGSQKYAENYCWAQDTYYVPMAHTVADLDSSERRRKKISYYQWVPFFLLLEAACFRLPCILWKYLSGHSGIKINEILKLASDPNNIKKDIKQSNIHALTVHLKGALRFHRRIHKKQIKPHQILRFFNLPYSAFFVTATYLLIKTVYLLNVALQLFVLNKFLETDKYSWYGFGALLDLLQGKTWETSGIFPRVTLCDFDVRVMGNVQEHTIQCVLTINIFNEKIFVFLWFWYMSLFVVTFFSLLYWLFVTVLPFPNRRFINRHLEMSEMPFDPSNPENAEQVDRFIGTFLKSDGVFVIRMLTMHTGVIFGTDLVLSLFRSVFHTDADDFRLKRSASVTELPIQIIRESEKNQFAQATVENAVNATALRLRRGEIKPDAISKAETERLVPPPPPAKPHLKGTLSSFGPPVKTNTLNEYSAIGPKKVEAPTVPRAPY</sequence>
<dbReference type="GO" id="GO:0005243">
    <property type="term" value="F:gap junction channel activity"/>
    <property type="evidence" value="ECO:0007669"/>
    <property type="project" value="TreeGrafter"/>
</dbReference>
<name>A0A1I7YQT9_9BILA</name>
<comment type="similarity">
    <text evidence="12">Belongs to the pannexin family.</text>
</comment>
<organism evidence="14 15">
    <name type="scientific">Steinernema glaseri</name>
    <dbReference type="NCBI Taxonomy" id="37863"/>
    <lineage>
        <taxon>Eukaryota</taxon>
        <taxon>Metazoa</taxon>
        <taxon>Ecdysozoa</taxon>
        <taxon>Nematoda</taxon>
        <taxon>Chromadorea</taxon>
        <taxon>Rhabditida</taxon>
        <taxon>Tylenchina</taxon>
        <taxon>Panagrolaimomorpha</taxon>
        <taxon>Strongyloidoidea</taxon>
        <taxon>Steinernematidae</taxon>
        <taxon>Steinernema</taxon>
    </lineage>
</organism>
<evidence type="ECO:0000256" key="12">
    <source>
        <dbReference type="RuleBase" id="RU010713"/>
    </source>
</evidence>
<keyword evidence="14" id="KW-1185">Reference proteome</keyword>
<feature type="region of interest" description="Disordered" evidence="13">
    <location>
        <begin position="447"/>
        <end position="497"/>
    </location>
</feature>
<dbReference type="PRINTS" id="PR01262">
    <property type="entry name" value="INNEXIN"/>
</dbReference>
<keyword evidence="6" id="KW-0303">Gap junction</keyword>
<keyword evidence="4" id="KW-1003">Cell membrane</keyword>
<evidence type="ECO:0000313" key="14">
    <source>
        <dbReference type="Proteomes" id="UP000095287"/>
    </source>
</evidence>
<reference evidence="15" key="1">
    <citation type="submission" date="2016-11" db="UniProtKB">
        <authorList>
            <consortium name="WormBaseParasite"/>
        </authorList>
    </citation>
    <scope>IDENTIFICATION</scope>
</reference>
<keyword evidence="10 12" id="KW-0472">Membrane</keyword>
<evidence type="ECO:0000256" key="1">
    <source>
        <dbReference type="ARBA" id="ARBA00004610"/>
    </source>
</evidence>
<keyword evidence="8 12" id="KW-1133">Transmembrane helix</keyword>
<dbReference type="AlphaFoldDB" id="A0A1I7YQT9"/>
<dbReference type="GO" id="GO:0005886">
    <property type="term" value="C:plasma membrane"/>
    <property type="evidence" value="ECO:0007669"/>
    <property type="project" value="UniProtKB-SubCell"/>
</dbReference>
<evidence type="ECO:0000256" key="4">
    <source>
        <dbReference type="ARBA" id="ARBA00022475"/>
    </source>
</evidence>
<keyword evidence="3 12" id="KW-0813">Transport</keyword>
<keyword evidence="11 12" id="KW-0407">Ion channel</keyword>
<dbReference type="InterPro" id="IPR000990">
    <property type="entry name" value="Innexin"/>
</dbReference>
<dbReference type="Proteomes" id="UP000095287">
    <property type="component" value="Unplaced"/>
</dbReference>
<evidence type="ECO:0000256" key="9">
    <source>
        <dbReference type="ARBA" id="ARBA00023065"/>
    </source>
</evidence>
<dbReference type="GO" id="GO:0034220">
    <property type="term" value="P:monoatomic ion transmembrane transport"/>
    <property type="evidence" value="ECO:0007669"/>
    <property type="project" value="UniProtKB-KW"/>
</dbReference>
<dbReference type="GO" id="GO:0005921">
    <property type="term" value="C:gap junction"/>
    <property type="evidence" value="ECO:0007669"/>
    <property type="project" value="UniProtKB-SubCell"/>
</dbReference>
<evidence type="ECO:0000256" key="8">
    <source>
        <dbReference type="ARBA" id="ARBA00022989"/>
    </source>
</evidence>
<comment type="caution">
    <text evidence="12">Lacks conserved residue(s) required for the propagation of feature annotation.</text>
</comment>
<dbReference type="WBParaSite" id="L893_g1855.t2">
    <property type="protein sequence ID" value="L893_g1855.t2"/>
    <property type="gene ID" value="L893_g1855"/>
</dbReference>
<accession>A0A1I7YQT9</accession>
<evidence type="ECO:0000256" key="10">
    <source>
        <dbReference type="ARBA" id="ARBA00023136"/>
    </source>
</evidence>
<feature type="transmembrane region" description="Helical" evidence="12">
    <location>
        <begin position="291"/>
        <end position="316"/>
    </location>
</feature>
<gene>
    <name evidence="12" type="primary">inx</name>
</gene>
<dbReference type="PANTHER" id="PTHR11893">
    <property type="entry name" value="INNEXIN"/>
    <property type="match status" value="1"/>
</dbReference>
<evidence type="ECO:0000256" key="13">
    <source>
        <dbReference type="SAM" id="MobiDB-lite"/>
    </source>
</evidence>
<evidence type="ECO:0000256" key="2">
    <source>
        <dbReference type="ARBA" id="ARBA00004651"/>
    </source>
</evidence>
<evidence type="ECO:0000256" key="11">
    <source>
        <dbReference type="ARBA" id="ARBA00023303"/>
    </source>
</evidence>
<protein>
    <recommendedName>
        <fullName evidence="12">Innexin</fullName>
    </recommendedName>
</protein>
<dbReference type="Pfam" id="PF00876">
    <property type="entry name" value="Innexin"/>
    <property type="match status" value="1"/>
</dbReference>
<evidence type="ECO:0000256" key="6">
    <source>
        <dbReference type="ARBA" id="ARBA00022868"/>
    </source>
</evidence>